<accession>A0A1J6WSK1</accession>
<dbReference type="Proteomes" id="UP000182062">
    <property type="component" value="Unassembled WGS sequence"/>
</dbReference>
<dbReference type="EMBL" id="MINN01000096">
    <property type="protein sequence ID" value="OIU70895.1"/>
    <property type="molecule type" value="Genomic_DNA"/>
</dbReference>
<gene>
    <name evidence="1" type="ORF">BHE18_20560</name>
</gene>
<organism evidence="1 2">
    <name type="scientific">Rossellomorea aquimaris</name>
    <dbReference type="NCBI Taxonomy" id="189382"/>
    <lineage>
        <taxon>Bacteria</taxon>
        <taxon>Bacillati</taxon>
        <taxon>Bacillota</taxon>
        <taxon>Bacilli</taxon>
        <taxon>Bacillales</taxon>
        <taxon>Bacillaceae</taxon>
        <taxon>Rossellomorea</taxon>
    </lineage>
</organism>
<keyword evidence="2" id="KW-1185">Reference proteome</keyword>
<sequence>MSSSADASFQSLTNREDDDKIKNRWLLIDLPNSCLFCFIRLLSGSIKCMNSNDDNKRKVEIHEHD</sequence>
<protein>
    <submittedName>
        <fullName evidence="1">Uncharacterized protein</fullName>
    </submittedName>
</protein>
<proteinExistence type="predicted"/>
<name>A0A1J6WSK1_9BACI</name>
<reference evidence="1 2" key="1">
    <citation type="submission" date="2016-09" db="EMBL/GenBank/DDBJ databases">
        <title>Bacillus aquimaris SAMM genome sequence reveals colonization and biosurfactant production capacities.</title>
        <authorList>
            <person name="Waghmode S.R."/>
            <person name="Suryavanshi M.V."/>
        </authorList>
    </citation>
    <scope>NUCLEOTIDE SEQUENCE [LARGE SCALE GENOMIC DNA]</scope>
    <source>
        <strain evidence="1 2">SAMM</strain>
    </source>
</reference>
<comment type="caution">
    <text evidence="1">The sequence shown here is derived from an EMBL/GenBank/DDBJ whole genome shotgun (WGS) entry which is preliminary data.</text>
</comment>
<dbReference type="AlphaFoldDB" id="A0A1J6WSK1"/>
<evidence type="ECO:0000313" key="2">
    <source>
        <dbReference type="Proteomes" id="UP000182062"/>
    </source>
</evidence>
<evidence type="ECO:0000313" key="1">
    <source>
        <dbReference type="EMBL" id="OIU70895.1"/>
    </source>
</evidence>